<feature type="transmembrane region" description="Helical" evidence="7">
    <location>
        <begin position="46"/>
        <end position="69"/>
    </location>
</feature>
<feature type="domain" description="TRAP C4-dicarboxylate transport system permease DctM subunit" evidence="8">
    <location>
        <begin position="7"/>
        <end position="420"/>
    </location>
</feature>
<feature type="transmembrane region" description="Helical" evidence="7">
    <location>
        <begin position="403"/>
        <end position="428"/>
    </location>
</feature>
<keyword evidence="3 7" id="KW-0997">Cell inner membrane</keyword>
<feature type="transmembrane region" description="Helical" evidence="7">
    <location>
        <begin position="6"/>
        <end position="34"/>
    </location>
</feature>
<dbReference type="Proteomes" id="UP000609531">
    <property type="component" value="Unassembled WGS sequence"/>
</dbReference>
<feature type="transmembrane region" description="Helical" evidence="7">
    <location>
        <begin position="216"/>
        <end position="238"/>
    </location>
</feature>
<evidence type="ECO:0000256" key="2">
    <source>
        <dbReference type="ARBA" id="ARBA00022475"/>
    </source>
</evidence>
<keyword evidence="10" id="KW-1185">Reference proteome</keyword>
<keyword evidence="2" id="KW-1003">Cell membrane</keyword>
<evidence type="ECO:0000256" key="4">
    <source>
        <dbReference type="ARBA" id="ARBA00022692"/>
    </source>
</evidence>
<feature type="transmembrane region" description="Helical" evidence="7">
    <location>
        <begin position="106"/>
        <end position="127"/>
    </location>
</feature>
<dbReference type="RefSeq" id="WP_198882170.1">
    <property type="nucleotide sequence ID" value="NZ_JAEKJA010000007.1"/>
</dbReference>
<comment type="caution">
    <text evidence="9">The sequence shown here is derived from an EMBL/GenBank/DDBJ whole genome shotgun (WGS) entry which is preliminary data.</text>
</comment>
<dbReference type="PANTHER" id="PTHR33362">
    <property type="entry name" value="SIALIC ACID TRAP TRANSPORTER PERMEASE PROTEIN SIAT-RELATED"/>
    <property type="match status" value="1"/>
</dbReference>
<dbReference type="InterPro" id="IPR010656">
    <property type="entry name" value="DctM"/>
</dbReference>
<dbReference type="GO" id="GO:0005886">
    <property type="term" value="C:plasma membrane"/>
    <property type="evidence" value="ECO:0007669"/>
    <property type="project" value="UniProtKB-SubCell"/>
</dbReference>
<keyword evidence="4 7" id="KW-0812">Transmembrane</keyword>
<protein>
    <recommendedName>
        <fullName evidence="7">TRAP transporter large permease protein</fullName>
    </recommendedName>
</protein>
<dbReference type="Pfam" id="PF06808">
    <property type="entry name" value="DctM"/>
    <property type="match status" value="1"/>
</dbReference>
<dbReference type="PIRSF" id="PIRSF006066">
    <property type="entry name" value="HI0050"/>
    <property type="match status" value="1"/>
</dbReference>
<evidence type="ECO:0000313" key="9">
    <source>
        <dbReference type="EMBL" id="MBJ3776302.1"/>
    </source>
</evidence>
<feature type="transmembrane region" description="Helical" evidence="7">
    <location>
        <begin position="174"/>
        <end position="196"/>
    </location>
</feature>
<proteinExistence type="inferred from homology"/>
<dbReference type="GO" id="GO:0022857">
    <property type="term" value="F:transmembrane transporter activity"/>
    <property type="evidence" value="ECO:0007669"/>
    <property type="project" value="UniProtKB-UniRule"/>
</dbReference>
<feature type="transmembrane region" description="Helical" evidence="7">
    <location>
        <begin position="363"/>
        <end position="383"/>
    </location>
</feature>
<feature type="transmembrane region" description="Helical" evidence="7">
    <location>
        <begin position="291"/>
        <end position="310"/>
    </location>
</feature>
<evidence type="ECO:0000313" key="10">
    <source>
        <dbReference type="Proteomes" id="UP000609531"/>
    </source>
</evidence>
<name>A0A934IQ86_9HYPH</name>
<reference evidence="9" key="1">
    <citation type="submission" date="2020-12" db="EMBL/GenBank/DDBJ databases">
        <title>Bacterial taxonomy.</title>
        <authorList>
            <person name="Pan X."/>
        </authorList>
    </citation>
    <scope>NUCLEOTIDE SEQUENCE</scope>
    <source>
        <strain evidence="9">B2012</strain>
    </source>
</reference>
<dbReference type="PANTHER" id="PTHR33362:SF2">
    <property type="entry name" value="TRAP TRANSPORTER LARGE PERMEASE PROTEIN"/>
    <property type="match status" value="1"/>
</dbReference>
<evidence type="ECO:0000256" key="3">
    <source>
        <dbReference type="ARBA" id="ARBA00022519"/>
    </source>
</evidence>
<dbReference type="AlphaFoldDB" id="A0A934IQ86"/>
<comment type="function">
    <text evidence="7">Part of the tripartite ATP-independent periplasmic (TRAP) transport system.</text>
</comment>
<evidence type="ECO:0000259" key="8">
    <source>
        <dbReference type="Pfam" id="PF06808"/>
    </source>
</evidence>
<sequence>MLLAVVIVLLFIFVFLGMDIAFAVGVASLAFIGLSQFEARPINPVLFVQELTAGVDSFSLLAIPMFIFAGELMTKSGVTRRLISLASSLVGHRPGGLANVGITGNLFMAGISGSAIADTAAIGTVLVPEMKQRGYTARYAAGVISAAACVAPIIPPSIMFILLGSIANISVGELFIAGILPGFVMFLALIAMSGFLARRRGLPVEEKLTGPARRAAIYGGLLPLGAPILIVACKVFGIATPTESAAIVVLYTLVLGALVYRDLSLTGFFNAAISAAMTTAVVMMTVATSQIFGSLAVLAGLGRVLTDTILSISDNPYVILMLVNVGLLVLGTIMEPLPLMLILVPILFPLLGGLGIDPIHFGLVMVLNLVLGGVTPPIGLNLFVMARVAKIGVMDVFLGGWPYYLVLFGVLLFLTYVPWVTLVLPTLLMR</sequence>
<evidence type="ECO:0000256" key="7">
    <source>
        <dbReference type="RuleBase" id="RU369079"/>
    </source>
</evidence>
<keyword evidence="6 7" id="KW-0472">Membrane</keyword>
<gene>
    <name evidence="9" type="ORF">JCR33_11415</name>
</gene>
<comment type="subunit">
    <text evidence="7">The complex comprises the extracytoplasmic solute receptor protein and the two transmembrane proteins.</text>
</comment>
<organism evidence="9 10">
    <name type="scientific">Acuticoccus mangrovi</name>
    <dbReference type="NCBI Taxonomy" id="2796142"/>
    <lineage>
        <taxon>Bacteria</taxon>
        <taxon>Pseudomonadati</taxon>
        <taxon>Pseudomonadota</taxon>
        <taxon>Alphaproteobacteria</taxon>
        <taxon>Hyphomicrobiales</taxon>
        <taxon>Amorphaceae</taxon>
        <taxon>Acuticoccus</taxon>
    </lineage>
</organism>
<dbReference type="EMBL" id="JAEKJA010000007">
    <property type="protein sequence ID" value="MBJ3776302.1"/>
    <property type="molecule type" value="Genomic_DNA"/>
</dbReference>
<accession>A0A934IQ86</accession>
<evidence type="ECO:0000256" key="5">
    <source>
        <dbReference type="ARBA" id="ARBA00022989"/>
    </source>
</evidence>
<feature type="transmembrane region" description="Helical" evidence="7">
    <location>
        <begin position="244"/>
        <end position="260"/>
    </location>
</feature>
<evidence type="ECO:0000256" key="6">
    <source>
        <dbReference type="ARBA" id="ARBA00023136"/>
    </source>
</evidence>
<dbReference type="NCBIfam" id="TIGR00786">
    <property type="entry name" value="dctM"/>
    <property type="match status" value="1"/>
</dbReference>
<keyword evidence="5 7" id="KW-1133">Transmembrane helix</keyword>
<evidence type="ECO:0000256" key="1">
    <source>
        <dbReference type="ARBA" id="ARBA00004429"/>
    </source>
</evidence>
<keyword evidence="7" id="KW-0813">Transport</keyword>
<feature type="transmembrane region" description="Helical" evidence="7">
    <location>
        <begin position="139"/>
        <end position="162"/>
    </location>
</feature>
<dbReference type="InterPro" id="IPR004681">
    <property type="entry name" value="TRAP_DctM"/>
</dbReference>
<comment type="subcellular location">
    <subcellularLocation>
        <location evidence="1 7">Cell inner membrane</location>
        <topology evidence="1 7">Multi-pass membrane protein</topology>
    </subcellularLocation>
</comment>
<feature type="transmembrane region" description="Helical" evidence="7">
    <location>
        <begin position="267"/>
        <end position="285"/>
    </location>
</feature>
<comment type="similarity">
    <text evidence="7">Belongs to the TRAP transporter large permease family.</text>
</comment>